<protein>
    <recommendedName>
        <fullName evidence="5">F-box domain-containing protein</fullName>
    </recommendedName>
</protein>
<dbReference type="Proteomes" id="UP000215914">
    <property type="component" value="Unassembled WGS sequence"/>
</dbReference>
<evidence type="ECO:0000313" key="4">
    <source>
        <dbReference type="Proteomes" id="UP000215914"/>
    </source>
</evidence>
<evidence type="ECO:0000259" key="2">
    <source>
        <dbReference type="Pfam" id="PF03478"/>
    </source>
</evidence>
<proteinExistence type="predicted"/>
<dbReference type="Gramene" id="mRNA:HanXRQr2_Chr02g0073021">
    <property type="protein sequence ID" value="mRNA:HanXRQr2_Chr02g0073021"/>
    <property type="gene ID" value="HanXRQr2_Chr02g0073021"/>
</dbReference>
<name>A0A9K3JQ06_HELAN</name>
<dbReference type="InterPro" id="IPR005174">
    <property type="entry name" value="KIB1-4_b-propeller"/>
</dbReference>
<feature type="domain" description="KIB1-4 beta-propeller" evidence="2">
    <location>
        <begin position="50"/>
        <end position="283"/>
    </location>
</feature>
<dbReference type="OrthoDB" id="1863935at2759"/>
<feature type="domain" description="KIB1-4 beta-propeller" evidence="2">
    <location>
        <begin position="430"/>
        <end position="662"/>
    </location>
</feature>
<reference evidence="3" key="1">
    <citation type="journal article" date="2017" name="Nature">
        <title>The sunflower genome provides insights into oil metabolism, flowering and Asterid evolution.</title>
        <authorList>
            <person name="Badouin H."/>
            <person name="Gouzy J."/>
            <person name="Grassa C.J."/>
            <person name="Murat F."/>
            <person name="Staton S.E."/>
            <person name="Cottret L."/>
            <person name="Lelandais-Briere C."/>
            <person name="Owens G.L."/>
            <person name="Carrere S."/>
            <person name="Mayjonade B."/>
            <person name="Legrand L."/>
            <person name="Gill N."/>
            <person name="Kane N.C."/>
            <person name="Bowers J.E."/>
            <person name="Hubner S."/>
            <person name="Bellec A."/>
            <person name="Berard A."/>
            <person name="Berges H."/>
            <person name="Blanchet N."/>
            <person name="Boniface M.C."/>
            <person name="Brunel D."/>
            <person name="Catrice O."/>
            <person name="Chaidir N."/>
            <person name="Claudel C."/>
            <person name="Donnadieu C."/>
            <person name="Faraut T."/>
            <person name="Fievet G."/>
            <person name="Helmstetter N."/>
            <person name="King M."/>
            <person name="Knapp S.J."/>
            <person name="Lai Z."/>
            <person name="Le Paslier M.C."/>
            <person name="Lippi Y."/>
            <person name="Lorenzon L."/>
            <person name="Mandel J.R."/>
            <person name="Marage G."/>
            <person name="Marchand G."/>
            <person name="Marquand E."/>
            <person name="Bret-Mestries E."/>
            <person name="Morien E."/>
            <person name="Nambeesan S."/>
            <person name="Nguyen T."/>
            <person name="Pegot-Espagnet P."/>
            <person name="Pouilly N."/>
            <person name="Raftis F."/>
            <person name="Sallet E."/>
            <person name="Schiex T."/>
            <person name="Thomas J."/>
            <person name="Vandecasteele C."/>
            <person name="Vares D."/>
            <person name="Vear F."/>
            <person name="Vautrin S."/>
            <person name="Crespi M."/>
            <person name="Mangin B."/>
            <person name="Burke J.M."/>
            <person name="Salse J."/>
            <person name="Munos S."/>
            <person name="Vincourt P."/>
            <person name="Rieseberg L.H."/>
            <person name="Langlade N.B."/>
        </authorList>
    </citation>
    <scope>NUCLEOTIDE SEQUENCE</scope>
    <source>
        <tissue evidence="3">Leaves</tissue>
    </source>
</reference>
<dbReference type="InterPro" id="IPR001810">
    <property type="entry name" value="F-box_dom"/>
</dbReference>
<dbReference type="PANTHER" id="PTHR33127:SF5">
    <property type="entry name" value="TRANSMEMBRANE PROTEIN"/>
    <property type="match status" value="1"/>
</dbReference>
<dbReference type="Pfam" id="PF00646">
    <property type="entry name" value="F-box"/>
    <property type="match status" value="1"/>
</dbReference>
<organism evidence="3 4">
    <name type="scientific">Helianthus annuus</name>
    <name type="common">Common sunflower</name>
    <dbReference type="NCBI Taxonomy" id="4232"/>
    <lineage>
        <taxon>Eukaryota</taxon>
        <taxon>Viridiplantae</taxon>
        <taxon>Streptophyta</taxon>
        <taxon>Embryophyta</taxon>
        <taxon>Tracheophyta</taxon>
        <taxon>Spermatophyta</taxon>
        <taxon>Magnoliopsida</taxon>
        <taxon>eudicotyledons</taxon>
        <taxon>Gunneridae</taxon>
        <taxon>Pentapetalae</taxon>
        <taxon>asterids</taxon>
        <taxon>campanulids</taxon>
        <taxon>Asterales</taxon>
        <taxon>Asteraceae</taxon>
        <taxon>Asteroideae</taxon>
        <taxon>Heliantheae alliance</taxon>
        <taxon>Heliantheae</taxon>
        <taxon>Helianthus</taxon>
    </lineage>
</organism>
<sequence>MEQKKHICASICDGLPTLFANHPWWVHHYQMLRNNEDHIIYTMREPPSQHRYQIPSSHGKCIQGCFHGWVILSNHPYNDMWSLWNPVTSKIIRLPRLISEKGDRECCLSSPPDYHGSIFMLTTKKPTIVFCRLDRRRKRYKWVEMSYAKQMRSIVGCDGFLDNLTCCNGKVYALSCIGNRLRCVILVDIEVKGTEIVISLSWYLKHPTTFYMDGHSYTIGFFKGCCSELFFVKLGVIDDAGEKTVCGVYVYKLDTKNIRWERMEDLKGAAIFLDLSQHSMFYSPAIGSELGGYVHLLDKSGKVIQSYDYKNKTVALSIMPTPYASSAECRLRQEEDSTNNSNNTTIEGENMESRLLNIPFDVLKTIMEFCVGVEYLNFRAVCKKCHLAAPMIRWSKGGRLQTYSLVSPLLMVLDQDRRVTSFTDPMFGDRYFIKTPRELIGDVQIHCSMYGWLLIERLKGPLLAGQLMFFNPFTSDIRELPDAPRLDTYCFSAPPTSSECMVVGFTTRGEWHVFVYFVAREPSWRSFRLLNFSGDSSRSFRFATLYARNLYALYNNGGLDFIDTDNEHYTWRKVLAKGPNSSDGSLKQNFLMKCDQQLLLVTMSEFGGRVDVFKLNNDSTEWEKTENLGKYAIYIYGKSCLCMEAKMPTMANKIYFPRVHSDNWKIVFYSLETRRYHTSNIEESFVNFMGTTYHLNPHAWIEPSWS</sequence>
<comment type="caution">
    <text evidence="3">The sequence shown here is derived from an EMBL/GenBank/DDBJ whole genome shotgun (WGS) entry which is preliminary data.</text>
</comment>
<evidence type="ECO:0008006" key="5">
    <source>
        <dbReference type="Google" id="ProtNLM"/>
    </source>
</evidence>
<evidence type="ECO:0000313" key="3">
    <source>
        <dbReference type="EMBL" id="KAF5819032.1"/>
    </source>
</evidence>
<reference evidence="3" key="2">
    <citation type="submission" date="2020-06" db="EMBL/GenBank/DDBJ databases">
        <title>Helianthus annuus Genome sequencing and assembly Release 2.</title>
        <authorList>
            <person name="Gouzy J."/>
            <person name="Langlade N."/>
            <person name="Munos S."/>
        </authorList>
    </citation>
    <scope>NUCLEOTIDE SEQUENCE</scope>
    <source>
        <tissue evidence="3">Leaves</tissue>
    </source>
</reference>
<dbReference type="EMBL" id="MNCJ02000317">
    <property type="protein sequence ID" value="KAF5819032.1"/>
    <property type="molecule type" value="Genomic_DNA"/>
</dbReference>
<gene>
    <name evidence="3" type="ORF">HanXRQr2_Chr02g0073021</name>
</gene>
<keyword evidence="4" id="KW-1185">Reference proteome</keyword>
<feature type="domain" description="F-box" evidence="1">
    <location>
        <begin position="355"/>
        <end position="386"/>
    </location>
</feature>
<dbReference type="AlphaFoldDB" id="A0A9K3JQ06"/>
<dbReference type="Pfam" id="PF03478">
    <property type="entry name" value="Beta-prop_KIB1-4"/>
    <property type="match status" value="2"/>
</dbReference>
<evidence type="ECO:0000259" key="1">
    <source>
        <dbReference type="Pfam" id="PF00646"/>
    </source>
</evidence>
<accession>A0A9K3JQ06</accession>
<dbReference type="PANTHER" id="PTHR33127">
    <property type="entry name" value="TRANSMEMBRANE PROTEIN"/>
    <property type="match status" value="1"/>
</dbReference>